<evidence type="ECO:0000256" key="1">
    <source>
        <dbReference type="SAM" id="MobiDB-lite"/>
    </source>
</evidence>
<dbReference type="AlphaFoldDB" id="A0A0C2R6Z7"/>
<evidence type="ECO:0000313" key="3">
    <source>
        <dbReference type="Proteomes" id="UP000031972"/>
    </source>
</evidence>
<dbReference type="PATRIC" id="fig|220754.4.peg.2686"/>
<evidence type="ECO:0008006" key="4">
    <source>
        <dbReference type="Google" id="ProtNLM"/>
    </source>
</evidence>
<feature type="compositionally biased region" description="Low complexity" evidence="1">
    <location>
        <begin position="14"/>
        <end position="28"/>
    </location>
</feature>
<keyword evidence="3" id="KW-1185">Reference proteome</keyword>
<evidence type="ECO:0000313" key="2">
    <source>
        <dbReference type="EMBL" id="KIL45995.1"/>
    </source>
</evidence>
<feature type="region of interest" description="Disordered" evidence="1">
    <location>
        <begin position="1"/>
        <end position="36"/>
    </location>
</feature>
<reference evidence="2 3" key="1">
    <citation type="submission" date="2015-01" db="EMBL/GenBank/DDBJ databases">
        <title>Jeotgalibacillus campisalis genome sequencing.</title>
        <authorList>
            <person name="Goh K.M."/>
            <person name="Chan K.-G."/>
            <person name="Yaakop A.S."/>
            <person name="Ee R."/>
            <person name="Gan H.M."/>
            <person name="Chan C.S."/>
        </authorList>
    </citation>
    <scope>NUCLEOTIDE SEQUENCE [LARGE SCALE GENOMIC DNA]</scope>
    <source>
        <strain evidence="2 3">SF-57</strain>
    </source>
</reference>
<dbReference type="RefSeq" id="WP_041059321.1">
    <property type="nucleotide sequence ID" value="NZ_JXRR01000017.1"/>
</dbReference>
<dbReference type="Gene3D" id="3.30.1490.480">
    <property type="entry name" value="Endolytic murein transglycosylase"/>
    <property type="match status" value="1"/>
</dbReference>
<accession>A0A0C2R6Z7</accession>
<protein>
    <recommendedName>
        <fullName evidence="4">Endolytic transglycosylase MltG</fullName>
    </recommendedName>
</protein>
<dbReference type="EMBL" id="JXRR01000017">
    <property type="protein sequence ID" value="KIL45995.1"/>
    <property type="molecule type" value="Genomic_DNA"/>
</dbReference>
<proteinExistence type="predicted"/>
<dbReference type="Proteomes" id="UP000031972">
    <property type="component" value="Unassembled WGS sequence"/>
</dbReference>
<organism evidence="2 3">
    <name type="scientific">Jeotgalibacillus campisalis</name>
    <dbReference type="NCBI Taxonomy" id="220754"/>
    <lineage>
        <taxon>Bacteria</taxon>
        <taxon>Bacillati</taxon>
        <taxon>Bacillota</taxon>
        <taxon>Bacilli</taxon>
        <taxon>Bacillales</taxon>
        <taxon>Caryophanaceae</taxon>
        <taxon>Jeotgalibacillus</taxon>
    </lineage>
</organism>
<name>A0A0C2R6Z7_9BACL</name>
<gene>
    <name evidence="2" type="ORF">KR50_26700</name>
</gene>
<comment type="caution">
    <text evidence="2">The sequence shown here is derived from an EMBL/GenBank/DDBJ whole genome shotgun (WGS) entry which is preliminary data.</text>
</comment>
<dbReference type="OrthoDB" id="2138957at2"/>
<sequence length="137" mass="15167">MFAASMYFSDEDQQTTASSDTESADTVTLTKEEHDSLNAQIKEWENRVIELSASKNESQSSDGSGTSGVTTRFILTIEPGMTSPEISEELEEFDIIEEAALLDDYLKDQQLTEKIQIGKYDVNSSLSIEEIAALITK</sequence>